<evidence type="ECO:0000256" key="1">
    <source>
        <dbReference type="SAM" id="Coils"/>
    </source>
</evidence>
<dbReference type="EMBL" id="JADBEM010000001">
    <property type="protein sequence ID" value="MBE1605562.1"/>
    <property type="molecule type" value="Genomic_DNA"/>
</dbReference>
<sequence length="603" mass="67227">MELIKHALGGNAVLTPVIRKEVHSVRARLSLNGTSIIVQRALGRAGTSVEFRDPRDDGFIEQLSIRSRGDQASVSDRLLGLLGIPAVEIPRARTRATAASVPLTFNDLYAYVYVEQQDIDRSVVHHTEVFREPKRRAIFELLFGLADPQHLAMETELGRVRDGLRHAESRAAAVRTFLHTATDQDEESLRRRRLALGEKAEEAREGLERLRAEISASTSAHQTLRDEVLKAEEDAQEASEGAQAAETEVARREHLLAQMRVNLVREDKARIASRRLSPLEFVVCPRCTQALEEGRSSAGVCALCLQPDPLAGMEFETPLDDTDEQIAELDNLLSVAINDAERARDVARATNRRLAHLRQALDVATAEAVTPRFNEVELLSATRAQALADLDHIRNVLNFWDELKALDATVSALISERQRLEEALRRSRAKLEARRSVLGDLGDRFNETVVALQVPWAADGSIDHRTYLPLVNGERFESLAVAGGTKTIVTVAYHLALLGHALAEQDTLLPQMLILDTPRKNLGVNPSDKAMGTRIYERIRALVDAYQNKVQFIIAENDFLDEADWARSLHFDYDNPLLPHVVHPGEEAVKAGRLDTVETLRRR</sequence>
<feature type="coiled-coil region" evidence="1">
    <location>
        <begin position="340"/>
        <end position="367"/>
    </location>
</feature>
<feature type="coiled-coil region" evidence="1">
    <location>
        <begin position="403"/>
        <end position="430"/>
    </location>
</feature>
<feature type="coiled-coil region" evidence="1">
    <location>
        <begin position="193"/>
        <end position="248"/>
    </location>
</feature>
<comment type="caution">
    <text evidence="2">The sequence shown here is derived from an EMBL/GenBank/DDBJ whole genome shotgun (WGS) entry which is preliminary data.</text>
</comment>
<dbReference type="Gene3D" id="3.40.50.300">
    <property type="entry name" value="P-loop containing nucleotide triphosphate hydrolases"/>
    <property type="match status" value="1"/>
</dbReference>
<accession>A0A927MYC2</accession>
<keyword evidence="3" id="KW-1185">Reference proteome</keyword>
<evidence type="ECO:0000313" key="3">
    <source>
        <dbReference type="Proteomes" id="UP000638648"/>
    </source>
</evidence>
<gene>
    <name evidence="2" type="ORF">HEB94_002410</name>
</gene>
<organism evidence="2 3">
    <name type="scientific">Actinopolymorpha pittospori</name>
    <dbReference type="NCBI Taxonomy" id="648752"/>
    <lineage>
        <taxon>Bacteria</taxon>
        <taxon>Bacillati</taxon>
        <taxon>Actinomycetota</taxon>
        <taxon>Actinomycetes</taxon>
        <taxon>Propionibacteriales</taxon>
        <taxon>Actinopolymorphaceae</taxon>
        <taxon>Actinopolymorpha</taxon>
    </lineage>
</organism>
<dbReference type="Proteomes" id="UP000638648">
    <property type="component" value="Unassembled WGS sequence"/>
</dbReference>
<protein>
    <submittedName>
        <fullName evidence="2">Nuclease with TOPRIM domain</fullName>
    </submittedName>
</protein>
<evidence type="ECO:0000313" key="2">
    <source>
        <dbReference type="EMBL" id="MBE1605562.1"/>
    </source>
</evidence>
<keyword evidence="1" id="KW-0175">Coiled coil</keyword>
<proteinExistence type="predicted"/>
<name>A0A927MYC2_9ACTN</name>
<dbReference type="RefSeq" id="WP_337917614.1">
    <property type="nucleotide sequence ID" value="NZ_BAABJL010000231.1"/>
</dbReference>
<dbReference type="InterPro" id="IPR027417">
    <property type="entry name" value="P-loop_NTPase"/>
</dbReference>
<reference evidence="2" key="1">
    <citation type="submission" date="2020-10" db="EMBL/GenBank/DDBJ databases">
        <title>Sequencing the genomes of 1000 actinobacteria strains.</title>
        <authorList>
            <person name="Klenk H.-P."/>
        </authorList>
    </citation>
    <scope>NUCLEOTIDE SEQUENCE</scope>
    <source>
        <strain evidence="2">DSM 45354</strain>
    </source>
</reference>
<dbReference type="AlphaFoldDB" id="A0A927MYC2"/>